<feature type="transmembrane region" description="Helical" evidence="7">
    <location>
        <begin position="584"/>
        <end position="604"/>
    </location>
</feature>
<keyword evidence="10" id="KW-1185">Reference proteome</keyword>
<dbReference type="PANTHER" id="PTHR45951">
    <property type="entry name" value="PROTEIN DISPATCHED-RELATED"/>
    <property type="match status" value="1"/>
</dbReference>
<feature type="transmembrane region" description="Helical" evidence="7">
    <location>
        <begin position="369"/>
        <end position="387"/>
    </location>
</feature>
<keyword evidence="2 7" id="KW-0812">Transmembrane</keyword>
<dbReference type="Gene3D" id="1.20.1640.10">
    <property type="entry name" value="Multidrug efflux transporter AcrB transmembrane domain"/>
    <property type="match status" value="2"/>
</dbReference>
<dbReference type="InterPro" id="IPR053958">
    <property type="entry name" value="HMGCR/SNAP/NPC1-like_SSD"/>
</dbReference>
<dbReference type="AlphaFoldDB" id="A0A8S4PLJ3"/>
<evidence type="ECO:0000256" key="5">
    <source>
        <dbReference type="ARBA" id="ARBA00023180"/>
    </source>
</evidence>
<accession>A0A8S4PLJ3</accession>
<dbReference type="PROSITE" id="PS50156">
    <property type="entry name" value="SSD"/>
    <property type="match status" value="2"/>
</dbReference>
<feature type="transmembrane region" description="Helical" evidence="7">
    <location>
        <begin position="940"/>
        <end position="961"/>
    </location>
</feature>
<dbReference type="GO" id="GO:0016020">
    <property type="term" value="C:membrane"/>
    <property type="evidence" value="ECO:0007669"/>
    <property type="project" value="UniProtKB-SubCell"/>
</dbReference>
<dbReference type="InterPro" id="IPR000731">
    <property type="entry name" value="SSD"/>
</dbReference>
<evidence type="ECO:0000256" key="1">
    <source>
        <dbReference type="ARBA" id="ARBA00004141"/>
    </source>
</evidence>
<feature type="domain" description="SSD" evidence="8">
    <location>
        <begin position="430"/>
        <end position="526"/>
    </location>
</feature>
<feature type="transmembrane region" description="Helical" evidence="7">
    <location>
        <begin position="1009"/>
        <end position="1033"/>
    </location>
</feature>
<evidence type="ECO:0000256" key="7">
    <source>
        <dbReference type="SAM" id="Phobius"/>
    </source>
</evidence>
<dbReference type="Pfam" id="PF12349">
    <property type="entry name" value="Sterol-sensing"/>
    <property type="match status" value="1"/>
</dbReference>
<organism evidence="9 10">
    <name type="scientific">Owenia fusiformis</name>
    <name type="common">Polychaete worm</name>
    <dbReference type="NCBI Taxonomy" id="6347"/>
    <lineage>
        <taxon>Eukaryota</taxon>
        <taxon>Metazoa</taxon>
        <taxon>Spiralia</taxon>
        <taxon>Lophotrochozoa</taxon>
        <taxon>Annelida</taxon>
        <taxon>Polychaeta</taxon>
        <taxon>Sedentaria</taxon>
        <taxon>Canalipalpata</taxon>
        <taxon>Sabellida</taxon>
        <taxon>Oweniida</taxon>
        <taxon>Oweniidae</taxon>
        <taxon>Owenia</taxon>
    </lineage>
</organism>
<evidence type="ECO:0000256" key="6">
    <source>
        <dbReference type="ARBA" id="ARBA00038046"/>
    </source>
</evidence>
<proteinExistence type="inferred from homology"/>
<keyword evidence="4 7" id="KW-0472">Membrane</keyword>
<evidence type="ECO:0000259" key="8">
    <source>
        <dbReference type="PROSITE" id="PS50156"/>
    </source>
</evidence>
<dbReference type="PANTHER" id="PTHR45951:SF7">
    <property type="entry name" value="SSD DOMAIN-CONTAINING PROTEIN"/>
    <property type="match status" value="1"/>
</dbReference>
<feature type="domain" description="SSD" evidence="8">
    <location>
        <begin position="942"/>
        <end position="1067"/>
    </location>
</feature>
<dbReference type="GO" id="GO:0022857">
    <property type="term" value="F:transmembrane transporter activity"/>
    <property type="evidence" value="ECO:0007669"/>
    <property type="project" value="TreeGrafter"/>
</dbReference>
<feature type="transmembrane region" description="Helical" evidence="7">
    <location>
        <begin position="503"/>
        <end position="525"/>
    </location>
</feature>
<evidence type="ECO:0000256" key="3">
    <source>
        <dbReference type="ARBA" id="ARBA00022989"/>
    </source>
</evidence>
<evidence type="ECO:0000313" key="10">
    <source>
        <dbReference type="Proteomes" id="UP000749559"/>
    </source>
</evidence>
<dbReference type="Proteomes" id="UP000749559">
    <property type="component" value="Unassembled WGS sequence"/>
</dbReference>
<sequence>MENNGFIADGMKDDSLQTNGYTCHAPTDTTKMNGQISEHTTLPVKTYENHISEPNGMVSHNLQTKEGKMNNANDATGVDKDLAYLDDFEKKKKARRDQDPLKFCSFIVNNPKLAFAVTLGGHGFLVLLSLILLLAGYNLFPAEFIIMPLDINGNERLRWLAWESRNSNTSVIKRFTWDTIMPDWPRGGVEDTLELFYIARGDNIFTRDNLLIMEDIENRIFNATDFQEKYCQLGPGRVCIKPFSILRYFDGTYRSLDEGFYDPEFNNITGVLYLASIHPQTLENFIFFMAHDTQINGKVAKSKQTRSVITIGRPLRQNVSDDDLYEHIRDYLLATFNPILTEMQEKHKEHVELVHYSMYMFVPQSRWQVFRDMILIAGSLVFIYLFILVQTRSFWVTSWAVLSVFTSFLATCIIYRIVFDYRYFGYYHIITIFLILGIGADDFFVFFNTWEANKIYKYKSIAHRMSDTYRRASGTMFYTSLTTSAAFLTNAISPLLAIYSMGIFAATLIAINYISVITFFPTVVYTWHVFFESKPCCCGCCKCCRNNKHEEEESSEIKEVNTEKQHPVTKFFKGPYFRFITHPIARWIILAMYTLLFGFFLYWLTRLRPSAETMQIWTQNTNYARANHLVNRVFIPASDDLLEVYIVWGIKPRDMSRCHHSDVHCYGDQVWDEKFDLNTPPVQFALLDLCRRLHNLSNEEIDKLRIRRDPVTDQLQISCFMEHLEKYMQELQNFTLPELPELPDLPASMQLNKEVNIGKMEFPLSQGNVRPFMEEQPFFYNMSTITKSFYRYFEIMISHWLTNSYTMMSTDEYRTFNPLIGEEPDGSNTQKVVWMDQLIPDFKPASYYGTKLKYAAIRVNLTLSYIGLGYSEALPVIEDWDKFVDKQLAQMPPQLKDGFQTGSFWHWMKVQESLVINAVSGVVIGLCIALPILIIATHNLIVGIIASLVICMSTVCVLGLVPLMGATLGVMTSSTMCLVVGLTVDYVVHLAESYHLSPRKDRKGRVQDALESIGISILWGALTTIGASIFMCFGRIIYFLQFGLFMISTIGFALLFSLGFLTTFLALFGPEGETGSIDPMKEWLVNLIKGKKKTDVPCEHCAGRGFVQDKLSELVAHKCEQTTL</sequence>
<evidence type="ECO:0000256" key="2">
    <source>
        <dbReference type="ARBA" id="ARBA00022692"/>
    </source>
</evidence>
<comment type="subcellular location">
    <subcellularLocation>
        <location evidence="1">Membrane</location>
        <topology evidence="1">Multi-pass membrane protein</topology>
    </subcellularLocation>
</comment>
<keyword evidence="3 7" id="KW-1133">Transmembrane helix</keyword>
<comment type="similarity">
    <text evidence="6">Belongs to the dispatched family.</text>
</comment>
<dbReference type="Pfam" id="PF03176">
    <property type="entry name" value="MMPL"/>
    <property type="match status" value="1"/>
</dbReference>
<name>A0A8S4PLJ3_OWEFU</name>
<dbReference type="SUPFAM" id="SSF82866">
    <property type="entry name" value="Multidrug efflux transporter AcrB transmembrane domain"/>
    <property type="match status" value="2"/>
</dbReference>
<comment type="caution">
    <text evidence="9">The sequence shown here is derived from an EMBL/GenBank/DDBJ whole genome shotgun (WGS) entry which is preliminary data.</text>
</comment>
<feature type="transmembrane region" description="Helical" evidence="7">
    <location>
        <begin position="426"/>
        <end position="447"/>
    </location>
</feature>
<dbReference type="OrthoDB" id="429851at2759"/>
<gene>
    <name evidence="9" type="ORF">OFUS_LOCUS17404</name>
</gene>
<keyword evidence="5" id="KW-0325">Glycoprotein</keyword>
<evidence type="ECO:0000256" key="4">
    <source>
        <dbReference type="ARBA" id="ARBA00023136"/>
    </source>
</evidence>
<dbReference type="InterPro" id="IPR004869">
    <property type="entry name" value="MMPL_dom"/>
</dbReference>
<dbReference type="InterPro" id="IPR052081">
    <property type="entry name" value="Dispatched_Hh_regulator"/>
</dbReference>
<feature type="transmembrane region" description="Helical" evidence="7">
    <location>
        <begin position="475"/>
        <end position="496"/>
    </location>
</feature>
<feature type="transmembrane region" description="Helical" evidence="7">
    <location>
        <begin position="914"/>
        <end position="934"/>
    </location>
</feature>
<evidence type="ECO:0000313" key="9">
    <source>
        <dbReference type="EMBL" id="CAH1792442.1"/>
    </source>
</evidence>
<feature type="transmembrane region" description="Helical" evidence="7">
    <location>
        <begin position="113"/>
        <end position="140"/>
    </location>
</feature>
<protein>
    <recommendedName>
        <fullName evidence="8">SSD domain-containing protein</fullName>
    </recommendedName>
</protein>
<feature type="transmembrane region" description="Helical" evidence="7">
    <location>
        <begin position="1045"/>
        <end position="1068"/>
    </location>
</feature>
<feature type="transmembrane region" description="Helical" evidence="7">
    <location>
        <begin position="399"/>
        <end position="419"/>
    </location>
</feature>
<reference evidence="9" key="1">
    <citation type="submission" date="2022-03" db="EMBL/GenBank/DDBJ databases">
        <authorList>
            <person name="Martin C."/>
        </authorList>
    </citation>
    <scope>NUCLEOTIDE SEQUENCE</scope>
</reference>
<feature type="transmembrane region" description="Helical" evidence="7">
    <location>
        <begin position="968"/>
        <end position="989"/>
    </location>
</feature>
<dbReference type="EMBL" id="CAIIXF020000008">
    <property type="protein sequence ID" value="CAH1792442.1"/>
    <property type="molecule type" value="Genomic_DNA"/>
</dbReference>